<evidence type="ECO:0000313" key="2">
    <source>
        <dbReference type="Proteomes" id="UP000054217"/>
    </source>
</evidence>
<proteinExistence type="predicted"/>
<evidence type="ECO:0000313" key="1">
    <source>
        <dbReference type="EMBL" id="KIN93589.1"/>
    </source>
</evidence>
<dbReference type="HOGENOM" id="CLU_2387064_0_0_1"/>
<organism evidence="1 2">
    <name type="scientific">Pisolithus tinctorius Marx 270</name>
    <dbReference type="NCBI Taxonomy" id="870435"/>
    <lineage>
        <taxon>Eukaryota</taxon>
        <taxon>Fungi</taxon>
        <taxon>Dikarya</taxon>
        <taxon>Basidiomycota</taxon>
        <taxon>Agaricomycotina</taxon>
        <taxon>Agaricomycetes</taxon>
        <taxon>Agaricomycetidae</taxon>
        <taxon>Boletales</taxon>
        <taxon>Sclerodermatineae</taxon>
        <taxon>Pisolithaceae</taxon>
        <taxon>Pisolithus</taxon>
    </lineage>
</organism>
<reference evidence="2" key="2">
    <citation type="submission" date="2015-01" db="EMBL/GenBank/DDBJ databases">
        <title>Evolutionary Origins and Diversification of the Mycorrhizal Mutualists.</title>
        <authorList>
            <consortium name="DOE Joint Genome Institute"/>
            <consortium name="Mycorrhizal Genomics Consortium"/>
            <person name="Kohler A."/>
            <person name="Kuo A."/>
            <person name="Nagy L.G."/>
            <person name="Floudas D."/>
            <person name="Copeland A."/>
            <person name="Barry K.W."/>
            <person name="Cichocki N."/>
            <person name="Veneault-Fourrey C."/>
            <person name="LaButti K."/>
            <person name="Lindquist E.A."/>
            <person name="Lipzen A."/>
            <person name="Lundell T."/>
            <person name="Morin E."/>
            <person name="Murat C."/>
            <person name="Riley R."/>
            <person name="Ohm R."/>
            <person name="Sun H."/>
            <person name="Tunlid A."/>
            <person name="Henrissat B."/>
            <person name="Grigoriev I.V."/>
            <person name="Hibbett D.S."/>
            <person name="Martin F."/>
        </authorList>
    </citation>
    <scope>NUCLEOTIDE SEQUENCE [LARGE SCALE GENOMIC DNA]</scope>
    <source>
        <strain evidence="2">Marx 270</strain>
    </source>
</reference>
<reference evidence="1 2" key="1">
    <citation type="submission" date="2014-04" db="EMBL/GenBank/DDBJ databases">
        <authorList>
            <consortium name="DOE Joint Genome Institute"/>
            <person name="Kuo A."/>
            <person name="Kohler A."/>
            <person name="Costa M.D."/>
            <person name="Nagy L.G."/>
            <person name="Floudas D."/>
            <person name="Copeland A."/>
            <person name="Barry K.W."/>
            <person name="Cichocki N."/>
            <person name="Veneault-Fourrey C."/>
            <person name="LaButti K."/>
            <person name="Lindquist E.A."/>
            <person name="Lipzen A."/>
            <person name="Lundell T."/>
            <person name="Morin E."/>
            <person name="Murat C."/>
            <person name="Sun H."/>
            <person name="Tunlid A."/>
            <person name="Henrissat B."/>
            <person name="Grigoriev I.V."/>
            <person name="Hibbett D.S."/>
            <person name="Martin F."/>
            <person name="Nordberg H.P."/>
            <person name="Cantor M.N."/>
            <person name="Hua S.X."/>
        </authorList>
    </citation>
    <scope>NUCLEOTIDE SEQUENCE [LARGE SCALE GENOMIC DNA]</scope>
    <source>
        <strain evidence="1 2">Marx 270</strain>
    </source>
</reference>
<dbReference type="InParanoid" id="A0A0C3MXF2"/>
<dbReference type="Proteomes" id="UP000054217">
    <property type="component" value="Unassembled WGS sequence"/>
</dbReference>
<dbReference type="AlphaFoldDB" id="A0A0C3MXF2"/>
<dbReference type="EMBL" id="KN832152">
    <property type="protein sequence ID" value="KIN93589.1"/>
    <property type="molecule type" value="Genomic_DNA"/>
</dbReference>
<protein>
    <submittedName>
        <fullName evidence="1">Uncharacterized protein</fullName>
    </submittedName>
</protein>
<sequence>MVIRFKLTQASTTIRRQVVEISRSASVVPIVRTNPVRRVNSCARSLIPAASIAPSASVCMCTTPSSETYHVTPLRVEATCPITAVENSSACQCK</sequence>
<keyword evidence="2" id="KW-1185">Reference proteome</keyword>
<name>A0A0C3MXF2_PISTI</name>
<gene>
    <name evidence="1" type="ORF">M404DRAFT_487835</name>
</gene>
<accession>A0A0C3MXF2</accession>